<gene>
    <name evidence="1" type="ORF">EHQ83_08200</name>
</gene>
<reference evidence="1 2" key="1">
    <citation type="journal article" date="2019" name="PLoS Negl. Trop. Dis.">
        <title>Revisiting the worldwide diversity of Leptospira species in the environment.</title>
        <authorList>
            <person name="Vincent A.T."/>
            <person name="Schiettekatte O."/>
            <person name="Bourhy P."/>
            <person name="Veyrier F.J."/>
            <person name="Picardeau M."/>
        </authorList>
    </citation>
    <scope>NUCLEOTIDE SEQUENCE [LARGE SCALE GENOMIC DNA]</scope>
    <source>
        <strain evidence="1 2">201702445</strain>
    </source>
</reference>
<dbReference type="Pfam" id="PF07600">
    <property type="entry name" value="DUF1564"/>
    <property type="match status" value="1"/>
</dbReference>
<dbReference type="AlphaFoldDB" id="A0A6N4QXB3"/>
<accession>A0A6N4QXB3</accession>
<dbReference type="RefSeq" id="WP_135569171.1">
    <property type="nucleotide sequence ID" value="NZ_RQGK01000056.1"/>
</dbReference>
<dbReference type="InterPro" id="IPR011458">
    <property type="entry name" value="DUF1564"/>
</dbReference>
<dbReference type="Proteomes" id="UP000297613">
    <property type="component" value="Unassembled WGS sequence"/>
</dbReference>
<proteinExistence type="predicted"/>
<comment type="caution">
    <text evidence="1">The sequence shown here is derived from an EMBL/GenBank/DDBJ whole genome shotgun (WGS) entry which is preliminary data.</text>
</comment>
<sequence>MKDLKTQKTLTHIRRLTNKSKIDGLLNRKSKPVFTKRESSSDLWIPRRKISKLNHKIAKCGSLKRALTFLLNNNRNRLTSFLEPSRKEKTSYQKGNLNLVRFSLRPDASDWAELRLLARYYGMSICNFFVILLDSDKTDNESLFAAFGAKIKNLRLEKSAISLIQHLLPKRKLIIFSIAFDSKTIHAIARKSSA</sequence>
<dbReference type="EMBL" id="RQGM01000029">
    <property type="protein sequence ID" value="TGL85461.1"/>
    <property type="molecule type" value="Genomic_DNA"/>
</dbReference>
<name>A0A6N4QXB3_9LEPT</name>
<protein>
    <submittedName>
        <fullName evidence="1">DUF1564 family protein</fullName>
    </submittedName>
</protein>
<evidence type="ECO:0000313" key="2">
    <source>
        <dbReference type="Proteomes" id="UP000297613"/>
    </source>
</evidence>
<evidence type="ECO:0000313" key="1">
    <source>
        <dbReference type="EMBL" id="TGL85461.1"/>
    </source>
</evidence>
<organism evidence="1 2">
    <name type="scientific">Leptospira yasudae</name>
    <dbReference type="NCBI Taxonomy" id="2202201"/>
    <lineage>
        <taxon>Bacteria</taxon>
        <taxon>Pseudomonadati</taxon>
        <taxon>Spirochaetota</taxon>
        <taxon>Spirochaetia</taxon>
        <taxon>Leptospirales</taxon>
        <taxon>Leptospiraceae</taxon>
        <taxon>Leptospira</taxon>
    </lineage>
</organism>